<comment type="caution">
    <text evidence="3">The sequence shown here is derived from an EMBL/GenBank/DDBJ whole genome shotgun (WGS) entry which is preliminary data.</text>
</comment>
<evidence type="ECO:0000313" key="3">
    <source>
        <dbReference type="EMBL" id="PWD51841.1"/>
    </source>
</evidence>
<keyword evidence="4" id="KW-1185">Reference proteome</keyword>
<feature type="transmembrane region" description="Helical" evidence="2">
    <location>
        <begin position="162"/>
        <end position="184"/>
    </location>
</feature>
<sequence>MTTPPPGYGQQPHDSVPQHGAGTPAPAGYGQQVPAGYGQPVPAGYGQQAPAQYGQPAPVGQGGHAQIDLTVQGSFMTRSFIAPTVWVNGHVLKSEYGSRLVPVPAGPVRVDVQCSWMRTYGQASLSFTAGPGQTVPVFYASPMHQFTTGNIGHTKQTHKGMALMWSIFGFVIAMGLLSIVLAVVSG</sequence>
<organism evidence="3 4">
    <name type="scientific">Serinibacter arcticus</name>
    <dbReference type="NCBI Taxonomy" id="1655435"/>
    <lineage>
        <taxon>Bacteria</taxon>
        <taxon>Bacillati</taxon>
        <taxon>Actinomycetota</taxon>
        <taxon>Actinomycetes</taxon>
        <taxon>Micrococcales</taxon>
        <taxon>Beutenbergiaceae</taxon>
        <taxon>Serinibacter</taxon>
    </lineage>
</organism>
<dbReference type="Proteomes" id="UP000245166">
    <property type="component" value="Unassembled WGS sequence"/>
</dbReference>
<feature type="compositionally biased region" description="Low complexity" evidence="1">
    <location>
        <begin position="33"/>
        <end position="50"/>
    </location>
</feature>
<keyword evidence="2" id="KW-0812">Transmembrane</keyword>
<gene>
    <name evidence="3" type="ORF">C8046_15505</name>
</gene>
<dbReference type="RefSeq" id="WP_109230222.1">
    <property type="nucleotide sequence ID" value="NZ_PYHR01000002.1"/>
</dbReference>
<proteinExistence type="predicted"/>
<reference evidence="3 4" key="1">
    <citation type="submission" date="2018-03" db="EMBL/GenBank/DDBJ databases">
        <title>Genome assembly of novel Miniimonas species PCH200.</title>
        <authorList>
            <person name="Thakur V."/>
            <person name="Kumar V."/>
            <person name="Singh D."/>
        </authorList>
    </citation>
    <scope>NUCLEOTIDE SEQUENCE [LARGE SCALE GENOMIC DNA]</scope>
    <source>
        <strain evidence="3 4">PCH200</strain>
    </source>
</reference>
<dbReference type="EMBL" id="PYHR01000002">
    <property type="protein sequence ID" value="PWD51841.1"/>
    <property type="molecule type" value="Genomic_DNA"/>
</dbReference>
<accession>A0A2U1ZXZ3</accession>
<dbReference type="AlphaFoldDB" id="A0A2U1ZXZ3"/>
<evidence type="ECO:0000256" key="1">
    <source>
        <dbReference type="SAM" id="MobiDB-lite"/>
    </source>
</evidence>
<name>A0A2U1ZXZ3_9MICO</name>
<dbReference type="OrthoDB" id="4774205at2"/>
<feature type="region of interest" description="Disordered" evidence="1">
    <location>
        <begin position="1"/>
        <end position="50"/>
    </location>
</feature>
<keyword evidence="2" id="KW-0472">Membrane</keyword>
<keyword evidence="2" id="KW-1133">Transmembrane helix</keyword>
<protein>
    <submittedName>
        <fullName evidence="3">Uncharacterized protein</fullName>
    </submittedName>
</protein>
<evidence type="ECO:0000256" key="2">
    <source>
        <dbReference type="SAM" id="Phobius"/>
    </source>
</evidence>
<evidence type="ECO:0000313" key="4">
    <source>
        <dbReference type="Proteomes" id="UP000245166"/>
    </source>
</evidence>